<proteinExistence type="predicted"/>
<keyword evidence="6" id="KW-0472">Membrane</keyword>
<organism evidence="8 9">
    <name type="scientific">Crossiella cryophila</name>
    <dbReference type="NCBI Taxonomy" id="43355"/>
    <lineage>
        <taxon>Bacteria</taxon>
        <taxon>Bacillati</taxon>
        <taxon>Actinomycetota</taxon>
        <taxon>Actinomycetes</taxon>
        <taxon>Pseudonocardiales</taxon>
        <taxon>Pseudonocardiaceae</taxon>
        <taxon>Crossiella</taxon>
    </lineage>
</organism>
<dbReference type="InterPro" id="IPR000326">
    <property type="entry name" value="PAP2/HPO"/>
</dbReference>
<protein>
    <submittedName>
        <fullName evidence="8">Membrane-associated phospholipid phosphatase</fullName>
    </submittedName>
</protein>
<dbReference type="Proteomes" id="UP000533598">
    <property type="component" value="Unassembled WGS sequence"/>
</dbReference>
<dbReference type="EMBL" id="JACHMH010000001">
    <property type="protein sequence ID" value="MBB4675115.1"/>
    <property type="molecule type" value="Genomic_DNA"/>
</dbReference>
<comment type="subcellular location">
    <subcellularLocation>
        <location evidence="1">Cell membrane</location>
        <topology evidence="1">Multi-pass membrane protein</topology>
    </subcellularLocation>
</comment>
<evidence type="ECO:0000256" key="4">
    <source>
        <dbReference type="ARBA" id="ARBA00022801"/>
    </source>
</evidence>
<gene>
    <name evidence="8" type="ORF">HNR67_001233</name>
</gene>
<evidence type="ECO:0000256" key="3">
    <source>
        <dbReference type="ARBA" id="ARBA00022692"/>
    </source>
</evidence>
<keyword evidence="4" id="KW-0378">Hydrolase</keyword>
<reference evidence="8 9" key="1">
    <citation type="submission" date="2020-08" db="EMBL/GenBank/DDBJ databases">
        <title>Sequencing the genomes of 1000 actinobacteria strains.</title>
        <authorList>
            <person name="Klenk H.-P."/>
        </authorList>
    </citation>
    <scope>NUCLEOTIDE SEQUENCE [LARGE SCALE GENOMIC DNA]</scope>
    <source>
        <strain evidence="8 9">DSM 44230</strain>
    </source>
</reference>
<dbReference type="Pfam" id="PF01569">
    <property type="entry name" value="PAP2"/>
    <property type="match status" value="1"/>
</dbReference>
<dbReference type="GO" id="GO:0016787">
    <property type="term" value="F:hydrolase activity"/>
    <property type="evidence" value="ECO:0007669"/>
    <property type="project" value="UniProtKB-KW"/>
</dbReference>
<sequence length="179" mass="18328">MAAGLRRRPVKLERLAVQGIQRALSDQRAITAARLLSGFGEHAAGWLAVGAAGAALDRRRRPQWIAATAGVALAHAASIAVKRAVRRPRPDHPEIEIRTGTPSKLSFPSAHATSSTAAAVLLGGLAGRNATPVLLTAVVPPMALSRLVLGVHYPSDVLAGAALGAAVGAGVRSAMGLLR</sequence>
<comment type="caution">
    <text evidence="8">The sequence shown here is derived from an EMBL/GenBank/DDBJ whole genome shotgun (WGS) entry which is preliminary data.</text>
</comment>
<evidence type="ECO:0000313" key="8">
    <source>
        <dbReference type="EMBL" id="MBB4675115.1"/>
    </source>
</evidence>
<dbReference type="PANTHER" id="PTHR14969:SF62">
    <property type="entry name" value="DECAPRENYLPHOSPHORYL-5-PHOSPHORIBOSE PHOSPHATASE RV3807C-RELATED"/>
    <property type="match status" value="1"/>
</dbReference>
<dbReference type="PANTHER" id="PTHR14969">
    <property type="entry name" value="SPHINGOSINE-1-PHOSPHATE PHOSPHOHYDROLASE"/>
    <property type="match status" value="1"/>
</dbReference>
<accession>A0A7W7C5W1</accession>
<dbReference type="InterPro" id="IPR036938">
    <property type="entry name" value="PAP2/HPO_sf"/>
</dbReference>
<dbReference type="Gene3D" id="1.20.144.10">
    <property type="entry name" value="Phosphatidic acid phosphatase type 2/haloperoxidase"/>
    <property type="match status" value="1"/>
</dbReference>
<evidence type="ECO:0000256" key="5">
    <source>
        <dbReference type="ARBA" id="ARBA00022989"/>
    </source>
</evidence>
<evidence type="ECO:0000313" key="9">
    <source>
        <dbReference type="Proteomes" id="UP000533598"/>
    </source>
</evidence>
<feature type="domain" description="Phosphatidic acid phosphatase type 2/haloperoxidase" evidence="7">
    <location>
        <begin position="64"/>
        <end position="172"/>
    </location>
</feature>
<keyword evidence="3" id="KW-0812">Transmembrane</keyword>
<evidence type="ECO:0000256" key="1">
    <source>
        <dbReference type="ARBA" id="ARBA00004651"/>
    </source>
</evidence>
<evidence type="ECO:0000256" key="2">
    <source>
        <dbReference type="ARBA" id="ARBA00022475"/>
    </source>
</evidence>
<dbReference type="AlphaFoldDB" id="A0A7W7C5W1"/>
<name>A0A7W7C5W1_9PSEU</name>
<dbReference type="SUPFAM" id="SSF48317">
    <property type="entry name" value="Acid phosphatase/Vanadium-dependent haloperoxidase"/>
    <property type="match status" value="1"/>
</dbReference>
<keyword evidence="2" id="KW-1003">Cell membrane</keyword>
<dbReference type="GO" id="GO:0005886">
    <property type="term" value="C:plasma membrane"/>
    <property type="evidence" value="ECO:0007669"/>
    <property type="project" value="UniProtKB-SubCell"/>
</dbReference>
<evidence type="ECO:0000259" key="7">
    <source>
        <dbReference type="SMART" id="SM00014"/>
    </source>
</evidence>
<keyword evidence="5" id="KW-1133">Transmembrane helix</keyword>
<keyword evidence="9" id="KW-1185">Reference proteome</keyword>
<dbReference type="RefSeq" id="WP_344964763.1">
    <property type="nucleotide sequence ID" value="NZ_BAAAUI010000026.1"/>
</dbReference>
<evidence type="ECO:0000256" key="6">
    <source>
        <dbReference type="ARBA" id="ARBA00023136"/>
    </source>
</evidence>
<dbReference type="SMART" id="SM00014">
    <property type="entry name" value="acidPPc"/>
    <property type="match status" value="1"/>
</dbReference>